<proteinExistence type="predicted"/>
<protein>
    <submittedName>
        <fullName evidence="3">Uncharacterized protein</fullName>
    </submittedName>
</protein>
<comment type="caution">
    <text evidence="3">The sequence shown here is derived from an EMBL/GenBank/DDBJ whole genome shotgun (WGS) entry which is preliminary data.</text>
</comment>
<dbReference type="AlphaFoldDB" id="A0A830FTX0"/>
<reference evidence="3" key="2">
    <citation type="submission" date="2020-09" db="EMBL/GenBank/DDBJ databases">
        <authorList>
            <person name="Sun Q."/>
            <person name="Ohkuma M."/>
        </authorList>
    </citation>
    <scope>NUCLEOTIDE SEQUENCE</scope>
    <source>
        <strain evidence="3">JCM 15759</strain>
    </source>
</reference>
<gene>
    <name evidence="3" type="ORF">GCM10009006_21390</name>
</gene>
<keyword evidence="2" id="KW-0812">Transmembrane</keyword>
<sequence>MPANSTAVQAGTTIETGTLLLAAATFFGAMVGALTQIGLGWWNRRRSRKNLRLALRSEIQSQMALDMDDPGDLTAYEDLSEVFPSPVYESNTQELGQLSNEEARKISQFYTALMAHRGMTSQQSSTDENEDATESMNDSVDDLRTDAVDAINNNL</sequence>
<accession>A0A830FTX0</accession>
<evidence type="ECO:0000313" key="4">
    <source>
        <dbReference type="Proteomes" id="UP000656367"/>
    </source>
</evidence>
<evidence type="ECO:0000256" key="2">
    <source>
        <dbReference type="SAM" id="Phobius"/>
    </source>
</evidence>
<evidence type="ECO:0000313" key="3">
    <source>
        <dbReference type="EMBL" id="GGM39977.1"/>
    </source>
</evidence>
<organism evidence="3 4">
    <name type="scientific">Haloarcula argentinensis</name>
    <dbReference type="NCBI Taxonomy" id="43776"/>
    <lineage>
        <taxon>Archaea</taxon>
        <taxon>Methanobacteriati</taxon>
        <taxon>Methanobacteriota</taxon>
        <taxon>Stenosarchaea group</taxon>
        <taxon>Halobacteria</taxon>
        <taxon>Halobacteriales</taxon>
        <taxon>Haloarculaceae</taxon>
        <taxon>Haloarcula</taxon>
    </lineage>
</organism>
<feature type="transmembrane region" description="Helical" evidence="2">
    <location>
        <begin position="20"/>
        <end position="42"/>
    </location>
</feature>
<dbReference type="RefSeq" id="WP_188852602.1">
    <property type="nucleotide sequence ID" value="NZ_BMON01000002.1"/>
</dbReference>
<keyword evidence="2" id="KW-0472">Membrane</keyword>
<name>A0A830FTX0_HALAR</name>
<dbReference type="Proteomes" id="UP000656367">
    <property type="component" value="Unassembled WGS sequence"/>
</dbReference>
<feature type="region of interest" description="Disordered" evidence="1">
    <location>
        <begin position="118"/>
        <end position="145"/>
    </location>
</feature>
<evidence type="ECO:0000256" key="1">
    <source>
        <dbReference type="SAM" id="MobiDB-lite"/>
    </source>
</evidence>
<reference evidence="3" key="1">
    <citation type="journal article" date="2014" name="Int. J. Syst. Evol. Microbiol.">
        <title>Complete genome sequence of Corynebacterium casei LMG S-19264T (=DSM 44701T), isolated from a smear-ripened cheese.</title>
        <authorList>
            <consortium name="US DOE Joint Genome Institute (JGI-PGF)"/>
            <person name="Walter F."/>
            <person name="Albersmeier A."/>
            <person name="Kalinowski J."/>
            <person name="Ruckert C."/>
        </authorList>
    </citation>
    <scope>NUCLEOTIDE SEQUENCE</scope>
    <source>
        <strain evidence="3">JCM 15759</strain>
    </source>
</reference>
<dbReference type="EMBL" id="BMON01000002">
    <property type="protein sequence ID" value="GGM39977.1"/>
    <property type="molecule type" value="Genomic_DNA"/>
</dbReference>
<keyword evidence="2" id="KW-1133">Transmembrane helix</keyword>